<protein>
    <submittedName>
        <fullName evidence="3">Conserved protein containing thioredoxin domain</fullName>
    </submittedName>
</protein>
<dbReference type="Proteomes" id="UP000250080">
    <property type="component" value="Chromosome I"/>
</dbReference>
<dbReference type="EMBL" id="LT618793">
    <property type="protein sequence ID" value="SCQ76145.1"/>
    <property type="molecule type" value="Genomic_DNA"/>
</dbReference>
<dbReference type="InterPro" id="IPR015947">
    <property type="entry name" value="PUA-like_sf"/>
</dbReference>
<dbReference type="InterPro" id="IPR008928">
    <property type="entry name" value="6-hairpin_glycosidase_sf"/>
</dbReference>
<dbReference type="InterPro" id="IPR007374">
    <property type="entry name" value="ASCH_domain"/>
</dbReference>
<dbReference type="RefSeq" id="WP_013161571.1">
    <property type="nucleotide sequence ID" value="NZ_CCYS01000018.1"/>
</dbReference>
<feature type="region of interest" description="Disordered" evidence="1">
    <location>
        <begin position="692"/>
        <end position="725"/>
    </location>
</feature>
<dbReference type="Pfam" id="PF04266">
    <property type="entry name" value="ASCH"/>
    <property type="match status" value="1"/>
</dbReference>
<dbReference type="OrthoDB" id="9762614at2"/>
<dbReference type="Gene3D" id="3.10.400.10">
    <property type="entry name" value="Sulfate adenylyltransferase"/>
    <property type="match status" value="1"/>
</dbReference>
<reference evidence="3 4" key="1">
    <citation type="submission" date="2016-09" db="EMBL/GenBank/DDBJ databases">
        <authorList>
            <person name="Laine KS P."/>
        </authorList>
    </citation>
    <scope>NUCLEOTIDE SEQUENCE [LARGE SCALE GENOMIC DNA]</scope>
    <source>
        <strain evidence="3">PFRJS-23</strain>
    </source>
</reference>
<dbReference type="PANTHER" id="PTHR42899:SF1">
    <property type="entry name" value="SPERMATOGENESIS-ASSOCIATED PROTEIN 20"/>
    <property type="match status" value="1"/>
</dbReference>
<evidence type="ECO:0000256" key="1">
    <source>
        <dbReference type="SAM" id="MobiDB-lite"/>
    </source>
</evidence>
<organism evidence="3 4">
    <name type="scientific">Propionibacterium freudenreichii</name>
    <dbReference type="NCBI Taxonomy" id="1744"/>
    <lineage>
        <taxon>Bacteria</taxon>
        <taxon>Bacillati</taxon>
        <taxon>Actinomycetota</taxon>
        <taxon>Actinomycetes</taxon>
        <taxon>Propionibacteriales</taxon>
        <taxon>Propionibacteriaceae</taxon>
        <taxon>Propionibacterium</taxon>
    </lineage>
</organism>
<gene>
    <name evidence="3" type="ORF">PFR_JS23_571</name>
</gene>
<evidence type="ECO:0000259" key="2">
    <source>
        <dbReference type="SMART" id="SM01022"/>
    </source>
</evidence>
<accession>A0A0A8PE96</accession>
<dbReference type="InterPro" id="IPR036249">
    <property type="entry name" value="Thioredoxin-like_sf"/>
</dbReference>
<dbReference type="SUPFAM" id="SSF48208">
    <property type="entry name" value="Six-hairpin glycosidases"/>
    <property type="match status" value="1"/>
</dbReference>
<dbReference type="CDD" id="cd02955">
    <property type="entry name" value="SSP411"/>
    <property type="match status" value="1"/>
</dbReference>
<sequence length="894" mass="96756">MANRLVAESSPYLRGHADDLIDWWPWGPRALAEARRRQLPVLLSVGYASCHWCHVMAQESFRDPQVAQFVNDNFVAIAVDREERPDVDQVFMNATQALTGQGGWPMTVFCTPDGEPFFAGTYFPSQARVGQPSFLQVCQTLARAWAERRDEVVESGAHIASQLADQASAADPAGDQTGEPPAADELLARALALVDPDNGGFGTAPKFPQPASLDALMVTGEPHQIGAVQLSLEHIVRGGIHDIVGGGFHRYAVDAAWAVPHFEKMLDDNALLLGTLTRAWRRTGPETGDLREHFELAIRGIVGWLSREMAITTDAGTAFASGQDADSLDADGQRVEGAFYLWTPHQVEAVFNRRDALFAQAVFHLTPKGTMPDHSSTLRLHGDPDPDRLKRILGELREVRARRPAPARDDKVVAGWNGLLADSLTSAAMVFGEPEWLTMARSVLDYLWSVHHFDTDHAARSSLAGVAGPAPAVLEDYAGFALGAARLAGATGDTELLDRAVTVLGRGVELFGADDGGFFDAQHDEALFTRARQLADEGGPSATSIMVTALQVVAGLTGNRDWADRARRAEPGLWQVLEQTPLASGWGLTQLAIDAQATAGMGRAQVAIVDPESRPMGLLARAVWRLAPEGTVAALGTPDAPGFGELFAQRHDIDGAPTAYICRDETCFDPVTDFTRLRDPLWRRVVRASLPADGRRKGTRPAHDHGPGDRAHGAPGHDHGPATDGMRVMSHVATDKPRFEWRTLRTAEFGFPGDQRDALVAAVLDGTKTATSEPLDGYRRHDLDPGDELGNYEVVVDSLNQPVALIRINSVATVPLADVDQAHAARDGRGFTTAAQWRTAHEEFWNSDDFRAKLGEPTLELGDDTPIVLLGFRTYRPGDVVAGHVVDFSDVPGA</sequence>
<dbReference type="PANTHER" id="PTHR42899">
    <property type="entry name" value="SPERMATOGENESIS-ASSOCIATED PROTEIN 20"/>
    <property type="match status" value="1"/>
</dbReference>
<dbReference type="InterPro" id="IPR024705">
    <property type="entry name" value="Ssp411"/>
</dbReference>
<dbReference type="AlphaFoldDB" id="A0A0A8PE96"/>
<evidence type="ECO:0000313" key="3">
    <source>
        <dbReference type="EMBL" id="SCQ76145.1"/>
    </source>
</evidence>
<dbReference type="Pfam" id="PF03190">
    <property type="entry name" value="Thioredox_DsbH"/>
    <property type="match status" value="1"/>
</dbReference>
<dbReference type="Gene3D" id="3.40.30.10">
    <property type="entry name" value="Glutaredoxin"/>
    <property type="match status" value="1"/>
</dbReference>
<dbReference type="InterPro" id="IPR004879">
    <property type="entry name" value="Ssp411-like_TRX"/>
</dbReference>
<dbReference type="SMART" id="SM01022">
    <property type="entry name" value="ASCH"/>
    <property type="match status" value="1"/>
</dbReference>
<proteinExistence type="predicted"/>
<dbReference type="SUPFAM" id="SSF88697">
    <property type="entry name" value="PUA domain-like"/>
    <property type="match status" value="1"/>
</dbReference>
<dbReference type="SUPFAM" id="SSF52833">
    <property type="entry name" value="Thioredoxin-like"/>
    <property type="match status" value="1"/>
</dbReference>
<name>A0A0A8PE96_9ACTN</name>
<feature type="compositionally biased region" description="Basic and acidic residues" evidence="1">
    <location>
        <begin position="693"/>
        <end position="721"/>
    </location>
</feature>
<evidence type="ECO:0000313" key="4">
    <source>
        <dbReference type="Proteomes" id="UP000250080"/>
    </source>
</evidence>
<feature type="domain" description="ASCH" evidence="2">
    <location>
        <begin position="749"/>
        <end position="875"/>
    </location>
</feature>
<dbReference type="GO" id="GO:0005975">
    <property type="term" value="P:carbohydrate metabolic process"/>
    <property type="evidence" value="ECO:0007669"/>
    <property type="project" value="InterPro"/>
</dbReference>